<evidence type="ECO:0000256" key="3">
    <source>
        <dbReference type="ARBA" id="ARBA00022989"/>
    </source>
</evidence>
<feature type="transmembrane region" description="Helical" evidence="5">
    <location>
        <begin position="237"/>
        <end position="258"/>
    </location>
</feature>
<proteinExistence type="predicted"/>
<feature type="transmembrane region" description="Helical" evidence="5">
    <location>
        <begin position="152"/>
        <end position="170"/>
    </location>
</feature>
<organism evidence="7">
    <name type="scientific">marine metagenome</name>
    <dbReference type="NCBI Taxonomy" id="408172"/>
    <lineage>
        <taxon>unclassified sequences</taxon>
        <taxon>metagenomes</taxon>
        <taxon>ecological metagenomes</taxon>
    </lineage>
</organism>
<dbReference type="GO" id="GO:0016020">
    <property type="term" value="C:membrane"/>
    <property type="evidence" value="ECO:0007669"/>
    <property type="project" value="UniProtKB-SubCell"/>
</dbReference>
<feature type="non-terminal residue" evidence="7">
    <location>
        <position position="343"/>
    </location>
</feature>
<feature type="domain" description="ABC transmembrane type-1" evidence="6">
    <location>
        <begin position="2"/>
        <end position="293"/>
    </location>
</feature>
<keyword evidence="3 5" id="KW-1133">Transmembrane helix</keyword>
<dbReference type="GO" id="GO:0005524">
    <property type="term" value="F:ATP binding"/>
    <property type="evidence" value="ECO:0007669"/>
    <property type="project" value="InterPro"/>
</dbReference>
<feature type="transmembrane region" description="Helical" evidence="5">
    <location>
        <begin position="129"/>
        <end position="146"/>
    </location>
</feature>
<dbReference type="PANTHER" id="PTHR43394:SF1">
    <property type="entry name" value="ATP-BINDING CASSETTE SUB-FAMILY B MEMBER 10, MITOCHONDRIAL"/>
    <property type="match status" value="1"/>
</dbReference>
<dbReference type="InterPro" id="IPR011527">
    <property type="entry name" value="ABC1_TM_dom"/>
</dbReference>
<gene>
    <name evidence="7" type="ORF">METZ01_LOCUS268540</name>
</gene>
<evidence type="ECO:0000256" key="1">
    <source>
        <dbReference type="ARBA" id="ARBA00004141"/>
    </source>
</evidence>
<dbReference type="Gene3D" id="1.20.1560.10">
    <property type="entry name" value="ABC transporter type 1, transmembrane domain"/>
    <property type="match status" value="1"/>
</dbReference>
<dbReference type="AlphaFoldDB" id="A0A382JVA4"/>
<comment type="subcellular location">
    <subcellularLocation>
        <location evidence="1">Membrane</location>
        <topology evidence="1">Multi-pass membrane protein</topology>
    </subcellularLocation>
</comment>
<reference evidence="7" key="1">
    <citation type="submission" date="2018-05" db="EMBL/GenBank/DDBJ databases">
        <authorList>
            <person name="Lanie J.A."/>
            <person name="Ng W.-L."/>
            <person name="Kazmierczak K.M."/>
            <person name="Andrzejewski T.M."/>
            <person name="Davidsen T.M."/>
            <person name="Wayne K.J."/>
            <person name="Tettelin H."/>
            <person name="Glass J.I."/>
            <person name="Rusch D."/>
            <person name="Podicherti R."/>
            <person name="Tsui H.-C.T."/>
            <person name="Winkler M.E."/>
        </authorList>
    </citation>
    <scope>NUCLEOTIDE SEQUENCE</scope>
</reference>
<dbReference type="PROSITE" id="PS50929">
    <property type="entry name" value="ABC_TM1F"/>
    <property type="match status" value="1"/>
</dbReference>
<dbReference type="Pfam" id="PF00664">
    <property type="entry name" value="ABC_membrane"/>
    <property type="match status" value="1"/>
</dbReference>
<feature type="transmembrane region" description="Helical" evidence="5">
    <location>
        <begin position="47"/>
        <end position="71"/>
    </location>
</feature>
<feature type="transmembrane region" description="Helical" evidence="5">
    <location>
        <begin position="270"/>
        <end position="290"/>
    </location>
</feature>
<evidence type="ECO:0000256" key="4">
    <source>
        <dbReference type="ARBA" id="ARBA00023136"/>
    </source>
</evidence>
<accession>A0A382JVA4</accession>
<evidence type="ECO:0000313" key="7">
    <source>
        <dbReference type="EMBL" id="SVC15686.1"/>
    </source>
</evidence>
<dbReference type="CDD" id="cd18542">
    <property type="entry name" value="ABC_6TM_YknU_like"/>
    <property type="match status" value="1"/>
</dbReference>
<evidence type="ECO:0000256" key="2">
    <source>
        <dbReference type="ARBA" id="ARBA00022692"/>
    </source>
</evidence>
<keyword evidence="2 5" id="KW-0812">Transmembrane</keyword>
<keyword evidence="4 5" id="KW-0472">Membrane</keyword>
<dbReference type="SUPFAM" id="SSF90123">
    <property type="entry name" value="ABC transporter transmembrane region"/>
    <property type="match status" value="1"/>
</dbReference>
<dbReference type="PANTHER" id="PTHR43394">
    <property type="entry name" value="ATP-DEPENDENT PERMEASE MDL1, MITOCHONDRIAL"/>
    <property type="match status" value="1"/>
</dbReference>
<name>A0A382JVA4_9ZZZZ</name>
<evidence type="ECO:0000259" key="6">
    <source>
        <dbReference type="PROSITE" id="PS50929"/>
    </source>
</evidence>
<protein>
    <recommendedName>
        <fullName evidence="6">ABC transmembrane type-1 domain-containing protein</fullName>
    </recommendedName>
</protein>
<dbReference type="EMBL" id="UINC01076475">
    <property type="protein sequence ID" value="SVC15686.1"/>
    <property type="molecule type" value="Genomic_DNA"/>
</dbReference>
<sequence>MLAACSFASITAAISVLIPKFLGQGVDEAFTLFNEGNYQSAEIRSMLLRTATIVLIVAALRGSTGFVYMFLGETLSQRVANRLRMLFFDKLQVLSFSFHDRVHTGQLMSRGLSDIEGVRMFVQQGLVQVFRVLFTVICAGFFMVLIDLQLALLSLIFVPFMTYNSARLRLKLRSIWLQIQNTLGELTTTMQENLAGVRVVRSFSAQKYEEQKFDVTAREVLELRMDAARSQARRGGAISFTFIFAWAIVIWFGGLKAIAGEISIGELTQFFFYLALLRMPVRMLLGIINATARATSAGGRVFEVIDIPSDIRNKDRAKPIKVTDGVLKFENVSFSYGDVKALK</sequence>
<dbReference type="InterPro" id="IPR039421">
    <property type="entry name" value="Type_1_exporter"/>
</dbReference>
<evidence type="ECO:0000256" key="5">
    <source>
        <dbReference type="SAM" id="Phobius"/>
    </source>
</evidence>
<dbReference type="GO" id="GO:0015421">
    <property type="term" value="F:ABC-type oligopeptide transporter activity"/>
    <property type="evidence" value="ECO:0007669"/>
    <property type="project" value="TreeGrafter"/>
</dbReference>
<dbReference type="InterPro" id="IPR036640">
    <property type="entry name" value="ABC1_TM_sf"/>
</dbReference>